<evidence type="ECO:0000313" key="3">
    <source>
        <dbReference type="Proteomes" id="UP000799118"/>
    </source>
</evidence>
<organism evidence="2 3">
    <name type="scientific">Gymnopus androsaceus JB14</name>
    <dbReference type="NCBI Taxonomy" id="1447944"/>
    <lineage>
        <taxon>Eukaryota</taxon>
        <taxon>Fungi</taxon>
        <taxon>Dikarya</taxon>
        <taxon>Basidiomycota</taxon>
        <taxon>Agaricomycotina</taxon>
        <taxon>Agaricomycetes</taxon>
        <taxon>Agaricomycetidae</taxon>
        <taxon>Agaricales</taxon>
        <taxon>Marasmiineae</taxon>
        <taxon>Omphalotaceae</taxon>
        <taxon>Gymnopus</taxon>
    </lineage>
</organism>
<dbReference type="AlphaFoldDB" id="A0A6A4GB78"/>
<feature type="transmembrane region" description="Helical" evidence="1">
    <location>
        <begin position="110"/>
        <end position="132"/>
    </location>
</feature>
<keyword evidence="1" id="KW-0812">Transmembrane</keyword>
<evidence type="ECO:0000313" key="2">
    <source>
        <dbReference type="EMBL" id="KAE9382668.1"/>
    </source>
</evidence>
<name>A0A6A4GB78_9AGAR</name>
<keyword evidence="1" id="KW-1133">Transmembrane helix</keyword>
<dbReference type="EMBL" id="ML771160">
    <property type="protein sequence ID" value="KAE9382668.1"/>
    <property type="molecule type" value="Genomic_DNA"/>
</dbReference>
<dbReference type="Proteomes" id="UP000799118">
    <property type="component" value="Unassembled WGS sequence"/>
</dbReference>
<reference evidence="2" key="1">
    <citation type="journal article" date="2019" name="Environ. Microbiol.">
        <title>Fungal ecological strategies reflected in gene transcription - a case study of two litter decomposers.</title>
        <authorList>
            <person name="Barbi F."/>
            <person name="Kohler A."/>
            <person name="Barry K."/>
            <person name="Baskaran P."/>
            <person name="Daum C."/>
            <person name="Fauchery L."/>
            <person name="Ihrmark K."/>
            <person name="Kuo A."/>
            <person name="LaButti K."/>
            <person name="Lipzen A."/>
            <person name="Morin E."/>
            <person name="Grigoriev I.V."/>
            <person name="Henrissat B."/>
            <person name="Lindahl B."/>
            <person name="Martin F."/>
        </authorList>
    </citation>
    <scope>NUCLEOTIDE SEQUENCE</scope>
    <source>
        <strain evidence="2">JB14</strain>
    </source>
</reference>
<gene>
    <name evidence="2" type="ORF">BT96DRAFT_1010235</name>
</gene>
<sequence length="142" mass="15888">MDAMDISNRSEPISTKELRLLKSTKQRSVIHAAVAANPEVKPLALAMLSRLNEPQSYNPSTNPEWMAHATTVFPLKLLNLLLPPEQHLFSVQLEDQERSRYTLSSKAGSFLDIVCSIIVESLPLIFLTVPLVQALHLRTRMG</sequence>
<keyword evidence="1" id="KW-0472">Membrane</keyword>
<accession>A0A6A4GB78</accession>
<keyword evidence="3" id="KW-1185">Reference proteome</keyword>
<evidence type="ECO:0000256" key="1">
    <source>
        <dbReference type="SAM" id="Phobius"/>
    </source>
</evidence>
<proteinExistence type="predicted"/>
<protein>
    <submittedName>
        <fullName evidence="2">Uncharacterized protein</fullName>
    </submittedName>
</protein>